<comment type="caution">
    <text evidence="2">The sequence shown here is derived from an EMBL/GenBank/DDBJ whole genome shotgun (WGS) entry which is preliminary data.</text>
</comment>
<dbReference type="PANTHER" id="PTHR43581:SF4">
    <property type="entry name" value="ATP_GTP PHOSPHATASE"/>
    <property type="match status" value="1"/>
</dbReference>
<dbReference type="InterPro" id="IPR041685">
    <property type="entry name" value="AAA_GajA/Old/RecF-like"/>
</dbReference>
<dbReference type="Gene3D" id="3.40.50.300">
    <property type="entry name" value="P-loop containing nucleotide triphosphate hydrolases"/>
    <property type="match status" value="1"/>
</dbReference>
<accession>A0ABR8WQF6</accession>
<proteinExistence type="predicted"/>
<dbReference type="InterPro" id="IPR051396">
    <property type="entry name" value="Bact_Antivir_Def_Nuclease"/>
</dbReference>
<protein>
    <submittedName>
        <fullName evidence="2">AAA family ATPase</fullName>
    </submittedName>
</protein>
<dbReference type="InterPro" id="IPR027417">
    <property type="entry name" value="P-loop_NTPase"/>
</dbReference>
<evidence type="ECO:0000259" key="1">
    <source>
        <dbReference type="Pfam" id="PF13175"/>
    </source>
</evidence>
<evidence type="ECO:0000313" key="2">
    <source>
        <dbReference type="EMBL" id="MBD8019123.1"/>
    </source>
</evidence>
<name>A0ABR8WQF6_9FLAO</name>
<organism evidence="2 3">
    <name type="scientific">Kaistella pullorum</name>
    <dbReference type="NCBI Taxonomy" id="2763074"/>
    <lineage>
        <taxon>Bacteria</taxon>
        <taxon>Pseudomonadati</taxon>
        <taxon>Bacteroidota</taxon>
        <taxon>Flavobacteriia</taxon>
        <taxon>Flavobacteriales</taxon>
        <taxon>Weeksellaceae</taxon>
        <taxon>Chryseobacterium group</taxon>
        <taxon>Kaistella</taxon>
    </lineage>
</organism>
<gene>
    <name evidence="2" type="ORF">H9628_11660</name>
</gene>
<dbReference type="RefSeq" id="WP_251834320.1">
    <property type="nucleotide sequence ID" value="NZ_JACSPS010000011.1"/>
</dbReference>
<dbReference type="Proteomes" id="UP000626242">
    <property type="component" value="Unassembled WGS sequence"/>
</dbReference>
<dbReference type="EMBL" id="JACSPS010000011">
    <property type="protein sequence ID" value="MBD8019123.1"/>
    <property type="molecule type" value="Genomic_DNA"/>
</dbReference>
<feature type="domain" description="Endonuclease GajA/Old nuclease/RecF-like AAA" evidence="1">
    <location>
        <begin position="176"/>
        <end position="314"/>
    </location>
</feature>
<reference evidence="2 3" key="1">
    <citation type="submission" date="2020-08" db="EMBL/GenBank/DDBJ databases">
        <title>A Genomic Blueprint of the Chicken Gut Microbiome.</title>
        <authorList>
            <person name="Gilroy R."/>
            <person name="Ravi A."/>
            <person name="Getino M."/>
            <person name="Pursley I."/>
            <person name="Horton D.L."/>
            <person name="Alikhan N.-F."/>
            <person name="Baker D."/>
            <person name="Gharbi K."/>
            <person name="Hall N."/>
            <person name="Watson M."/>
            <person name="Adriaenssens E.M."/>
            <person name="Foster-Nyarko E."/>
            <person name="Jarju S."/>
            <person name="Secka A."/>
            <person name="Antonio M."/>
            <person name="Oren A."/>
            <person name="Chaudhuri R."/>
            <person name="La Ragione R.M."/>
            <person name="Hildebrand F."/>
            <person name="Pallen M.J."/>
        </authorList>
    </citation>
    <scope>NUCLEOTIDE SEQUENCE [LARGE SCALE GENOMIC DNA]</scope>
    <source>
        <strain evidence="2 3">Sa1CVA4</strain>
    </source>
</reference>
<dbReference type="Pfam" id="PF13175">
    <property type="entry name" value="AAA_15"/>
    <property type="match status" value="1"/>
</dbReference>
<dbReference type="SUPFAM" id="SSF52540">
    <property type="entry name" value="P-loop containing nucleoside triphosphate hydrolases"/>
    <property type="match status" value="1"/>
</dbReference>
<sequence>MKYKIVEFNITNYRSISILKVTPGSNNFMTICGSNNVGKTNFLRALRLFFNPEVENFDAESDIPYHISEGSRGQGYAITLKGRIRELESGQEYIITQSFTEKLGVKEISLKGKKGTENLTEKEIRTFLQKNFKFFLVEASNVNIPKLVSEIVNEEILPLGLDQRRGRDQKDSLEKLNEFISQSKIAVEKIELQLTKIFKGLLQNVDSIDSNDWKLKIKFPEYLYLREAISNMIEFTLFDTNERKLETKGSGIQRTILLSLIQYVNSKTRKDVIWAIDEPEAFLQAGLQKSLYSNLLEQSEKNQIIITTHSHFFINVDDLSNTFLFEGTKELKEYSRKAGFLFYKLNTNIFVGSAFEKAQKIKENFGIGRNDSWEIMPFNILVEGQEDKDLLISLMKAFQIPIPNILIAGGVNKYPGYLQFVNDYCSELEYKPKVLALFDKDPAGRSEYNSLRSKTYRNIEVKCEYIIRYDGGTHNDIELEDFIYPELLFKAVGKLLRKEKFNQIKAADRRKRTFPAYDRKPVLDFITEMCRANNEDKAEINFNNLGMKLFLSKTVCNEIDKTDLKELNTLYPNVKVFLKQIATTFG</sequence>
<evidence type="ECO:0000313" key="3">
    <source>
        <dbReference type="Proteomes" id="UP000626242"/>
    </source>
</evidence>
<keyword evidence="3" id="KW-1185">Reference proteome</keyword>
<dbReference type="PANTHER" id="PTHR43581">
    <property type="entry name" value="ATP/GTP PHOSPHATASE"/>
    <property type="match status" value="1"/>
</dbReference>